<dbReference type="PANTHER" id="PTHR30193:SF41">
    <property type="entry name" value="DIACETYLCHITOBIOSE UPTAKE SYSTEM PERMEASE PROTEIN NGCF"/>
    <property type="match status" value="1"/>
</dbReference>
<feature type="transmembrane region" description="Helical" evidence="7">
    <location>
        <begin position="681"/>
        <end position="698"/>
    </location>
</feature>
<keyword evidence="3" id="KW-1003">Cell membrane</keyword>
<protein>
    <submittedName>
        <fullName evidence="9">Sugar ABC transporter substrate-binding protein</fullName>
    </submittedName>
</protein>
<dbReference type="SUPFAM" id="SSF161098">
    <property type="entry name" value="MetI-like"/>
    <property type="match status" value="1"/>
</dbReference>
<dbReference type="Pfam" id="PF13416">
    <property type="entry name" value="SBP_bac_8"/>
    <property type="match status" value="1"/>
</dbReference>
<dbReference type="Gene3D" id="1.10.3720.10">
    <property type="entry name" value="MetI-like"/>
    <property type="match status" value="1"/>
</dbReference>
<organism evidence="9 10">
    <name type="scientific">Archangium gephyra</name>
    <dbReference type="NCBI Taxonomy" id="48"/>
    <lineage>
        <taxon>Bacteria</taxon>
        <taxon>Pseudomonadati</taxon>
        <taxon>Myxococcota</taxon>
        <taxon>Myxococcia</taxon>
        <taxon>Myxococcales</taxon>
        <taxon>Cystobacterineae</taxon>
        <taxon>Archangiaceae</taxon>
        <taxon>Archangium</taxon>
    </lineage>
</organism>
<feature type="transmembrane region" description="Helical" evidence="7">
    <location>
        <begin position="484"/>
        <end position="511"/>
    </location>
</feature>
<dbReference type="AlphaFoldDB" id="A0A2W5TLY1"/>
<feature type="transmembrane region" description="Helical" evidence="7">
    <location>
        <begin position="388"/>
        <end position="406"/>
    </location>
</feature>
<dbReference type="InterPro" id="IPR051393">
    <property type="entry name" value="ABC_transporter_permease"/>
</dbReference>
<keyword evidence="2 7" id="KW-0813">Transport</keyword>
<feature type="transmembrane region" description="Helical" evidence="7">
    <location>
        <begin position="427"/>
        <end position="452"/>
    </location>
</feature>
<feature type="transmembrane region" description="Helical" evidence="7">
    <location>
        <begin position="576"/>
        <end position="599"/>
    </location>
</feature>
<comment type="subcellular location">
    <subcellularLocation>
        <location evidence="1 7">Cell membrane</location>
        <topology evidence="1 7">Multi-pass membrane protein</topology>
    </subcellularLocation>
</comment>
<dbReference type="PANTHER" id="PTHR30193">
    <property type="entry name" value="ABC TRANSPORTER PERMEASE PROTEIN"/>
    <property type="match status" value="1"/>
</dbReference>
<dbReference type="InterPro" id="IPR000515">
    <property type="entry name" value="MetI-like"/>
</dbReference>
<dbReference type="PROSITE" id="PS50928">
    <property type="entry name" value="ABC_TM1"/>
    <property type="match status" value="1"/>
</dbReference>
<sequence length="710" mass="77475">MKHGLALLLVANVAVAAPLKLWHGYRGGEEEAIERIARQFTKETGVEVELLAVPYDALSSKLTSAIPHDAGPDVFIFAHERLRQFHRMKIVAPSASLERDKYLPPAVAALELDGAFYGYPLSIKCLALFVRDGIAVPSTTAELEAQLPGLKGPNTFGIAWEAGDFYFHAPIFSGFGGQLFDANGRAQFDTPAMANSLAWVKSLQDRELMPHEVSGALVKTLFNDRRAAMVISGPWFAGEIEPSTKYSVHPLPTVTETGLPMSPFLGVEAAFVSSRTAHADDAQKLAKYLSLGEATLTRVKLGRQIPAELAAYDDAEVAADPLIGAFRTVAERATPTPNTLEMARGWEPMKLALKAVLQGGVPPKDAGALADRRYRALNREAPPTTSPVPWVIGVVLLVAGFAAFQIRKAKGTSFQKRYPEAARGLGYVAPAAAGLAVLVIIPFVIGLSLSLFHHDAGEYTFVGFANFADILTSRGYRMTEPLSFYFTLVVTLLWTAVNVVLHVSIGLFLAILLKEPLLKLRGVYRVLLIVPWAVPNYITALMWKGMFHRQFGAINAILVNLGIEPVSWFTQWSTAFAANVITNTWLGFPFMMVVSLGALQSIPQDLYEAAEVDGASKWTQFRRITLPLLKPALLPAVILGSVWTFNMFNIIYLVSGGEPGGATDILVSEAFRWAFQRNEQYGFAAAYSVLIFCVLFAWSQVTKRLSGDEA</sequence>
<feature type="transmembrane region" description="Helical" evidence="7">
    <location>
        <begin position="523"/>
        <end position="543"/>
    </location>
</feature>
<evidence type="ECO:0000256" key="7">
    <source>
        <dbReference type="RuleBase" id="RU363032"/>
    </source>
</evidence>
<evidence type="ECO:0000313" key="9">
    <source>
        <dbReference type="EMBL" id="PZR16599.1"/>
    </source>
</evidence>
<accession>A0A2W5TLY1</accession>
<proteinExistence type="inferred from homology"/>
<evidence type="ECO:0000256" key="5">
    <source>
        <dbReference type="ARBA" id="ARBA00022989"/>
    </source>
</evidence>
<dbReference type="EMBL" id="QFQP01000003">
    <property type="protein sequence ID" value="PZR16599.1"/>
    <property type="molecule type" value="Genomic_DNA"/>
</dbReference>
<evidence type="ECO:0000256" key="1">
    <source>
        <dbReference type="ARBA" id="ARBA00004651"/>
    </source>
</evidence>
<dbReference type="Gene3D" id="3.40.190.10">
    <property type="entry name" value="Periplasmic binding protein-like II"/>
    <property type="match status" value="2"/>
</dbReference>
<evidence type="ECO:0000256" key="6">
    <source>
        <dbReference type="ARBA" id="ARBA00023136"/>
    </source>
</evidence>
<evidence type="ECO:0000313" key="10">
    <source>
        <dbReference type="Proteomes" id="UP000249061"/>
    </source>
</evidence>
<feature type="domain" description="ABC transmembrane type-1" evidence="8">
    <location>
        <begin position="488"/>
        <end position="702"/>
    </location>
</feature>
<dbReference type="InterPro" id="IPR006059">
    <property type="entry name" value="SBP"/>
</dbReference>
<dbReference type="Pfam" id="PF00528">
    <property type="entry name" value="BPD_transp_1"/>
    <property type="match status" value="1"/>
</dbReference>
<evidence type="ECO:0000256" key="2">
    <source>
        <dbReference type="ARBA" id="ARBA00022448"/>
    </source>
</evidence>
<keyword evidence="6 7" id="KW-0472">Membrane</keyword>
<reference evidence="9 10" key="1">
    <citation type="submission" date="2017-08" db="EMBL/GenBank/DDBJ databases">
        <title>Infants hospitalized years apart are colonized by the same room-sourced microbial strains.</title>
        <authorList>
            <person name="Brooks B."/>
            <person name="Olm M.R."/>
            <person name="Firek B.A."/>
            <person name="Baker R."/>
            <person name="Thomas B.C."/>
            <person name="Morowitz M.J."/>
            <person name="Banfield J.F."/>
        </authorList>
    </citation>
    <scope>NUCLEOTIDE SEQUENCE [LARGE SCALE GENOMIC DNA]</scope>
    <source>
        <strain evidence="9">S2_003_000_R2_14</strain>
    </source>
</reference>
<keyword evidence="5 7" id="KW-1133">Transmembrane helix</keyword>
<dbReference type="GO" id="GO:0005886">
    <property type="term" value="C:plasma membrane"/>
    <property type="evidence" value="ECO:0007669"/>
    <property type="project" value="UniProtKB-SubCell"/>
</dbReference>
<evidence type="ECO:0000259" key="8">
    <source>
        <dbReference type="PROSITE" id="PS50928"/>
    </source>
</evidence>
<evidence type="ECO:0000256" key="3">
    <source>
        <dbReference type="ARBA" id="ARBA00022475"/>
    </source>
</evidence>
<dbReference type="InterPro" id="IPR035906">
    <property type="entry name" value="MetI-like_sf"/>
</dbReference>
<keyword evidence="4 7" id="KW-0812">Transmembrane</keyword>
<feature type="transmembrane region" description="Helical" evidence="7">
    <location>
        <begin position="632"/>
        <end position="654"/>
    </location>
</feature>
<evidence type="ECO:0000256" key="4">
    <source>
        <dbReference type="ARBA" id="ARBA00022692"/>
    </source>
</evidence>
<dbReference type="Proteomes" id="UP000249061">
    <property type="component" value="Unassembled WGS sequence"/>
</dbReference>
<dbReference type="GO" id="GO:0055085">
    <property type="term" value="P:transmembrane transport"/>
    <property type="evidence" value="ECO:0007669"/>
    <property type="project" value="InterPro"/>
</dbReference>
<dbReference type="CDD" id="cd06261">
    <property type="entry name" value="TM_PBP2"/>
    <property type="match status" value="1"/>
</dbReference>
<dbReference type="SUPFAM" id="SSF53850">
    <property type="entry name" value="Periplasmic binding protein-like II"/>
    <property type="match status" value="1"/>
</dbReference>
<comment type="similarity">
    <text evidence="7">Belongs to the binding-protein-dependent transport system permease family.</text>
</comment>
<name>A0A2W5TLY1_9BACT</name>
<comment type="caution">
    <text evidence="9">The sequence shown here is derived from an EMBL/GenBank/DDBJ whole genome shotgun (WGS) entry which is preliminary data.</text>
</comment>
<gene>
    <name evidence="9" type="ORF">DI536_05400</name>
</gene>